<protein>
    <submittedName>
        <fullName evidence="2">Uncharacterized protein</fullName>
    </submittedName>
</protein>
<feature type="region of interest" description="Disordered" evidence="1">
    <location>
        <begin position="150"/>
        <end position="170"/>
    </location>
</feature>
<dbReference type="RefSeq" id="WP_163961721.1">
    <property type="nucleotide sequence ID" value="NZ_JAAGNX010000001.1"/>
</dbReference>
<sequence length="170" mass="18809">MSLKLEACYAKKIGLPGYSSHGLTLTLTQEIADIQDIPGEVHATYMALQEAIDRELQVVGWLPHQEDIKPLHQNSGANGSPRNRLATVPGYTGWKCSEKQRQLIERVAQENGLSEDDLNALGKARYGKSVRDLNRLEASGLIDELLDNQRQPAFNGGNRSGKTHHIGRNQ</sequence>
<gene>
    <name evidence="2" type="ORF">G0Q06_01395</name>
</gene>
<keyword evidence="3" id="KW-1185">Reference proteome</keyword>
<evidence type="ECO:0000313" key="2">
    <source>
        <dbReference type="EMBL" id="NDV61097.1"/>
    </source>
</evidence>
<name>A0A6B2LZ95_9BACT</name>
<dbReference type="AlphaFoldDB" id="A0A6B2LZ95"/>
<reference evidence="2 3" key="1">
    <citation type="submission" date="2020-02" db="EMBL/GenBank/DDBJ databases">
        <title>Albibacoteraceae fam. nov., the first described family within the subdivision 4 Verrucomicrobia.</title>
        <authorList>
            <person name="Xi F."/>
        </authorList>
    </citation>
    <scope>NUCLEOTIDE SEQUENCE [LARGE SCALE GENOMIC DNA]</scope>
    <source>
        <strain evidence="2 3">CK1056</strain>
    </source>
</reference>
<accession>A0A6B2LZ95</accession>
<comment type="caution">
    <text evidence="2">The sequence shown here is derived from an EMBL/GenBank/DDBJ whole genome shotgun (WGS) entry which is preliminary data.</text>
</comment>
<dbReference type="EMBL" id="JAAGNX010000001">
    <property type="protein sequence ID" value="NDV61097.1"/>
    <property type="molecule type" value="Genomic_DNA"/>
</dbReference>
<evidence type="ECO:0000256" key="1">
    <source>
        <dbReference type="SAM" id="MobiDB-lite"/>
    </source>
</evidence>
<dbReference type="Proteomes" id="UP000478417">
    <property type="component" value="Unassembled WGS sequence"/>
</dbReference>
<evidence type="ECO:0000313" key="3">
    <source>
        <dbReference type="Proteomes" id="UP000478417"/>
    </source>
</evidence>
<feature type="compositionally biased region" description="Basic residues" evidence="1">
    <location>
        <begin position="161"/>
        <end position="170"/>
    </location>
</feature>
<organism evidence="2 3">
    <name type="scientific">Oceanipulchritudo coccoides</name>
    <dbReference type="NCBI Taxonomy" id="2706888"/>
    <lineage>
        <taxon>Bacteria</taxon>
        <taxon>Pseudomonadati</taxon>
        <taxon>Verrucomicrobiota</taxon>
        <taxon>Opitutia</taxon>
        <taxon>Puniceicoccales</taxon>
        <taxon>Oceanipulchritudinaceae</taxon>
        <taxon>Oceanipulchritudo</taxon>
    </lineage>
</organism>
<proteinExistence type="predicted"/>